<sequence>MAKKKTKIVTHSGSFHPDDVFAVATLSHYIKGELEIVRSREKNDWKTGDFVIDVGGEYDEAINHFDHHQIGGAGKRENGIPFASFGLVWKKFGPLICDSETVSGEIDRKLVQQIDALDNGVDIIKPLMAEIYPYLVGNVIFSYLPTWKDEMTEDEAFLSAVDFARSLLAREIKHTRDREEGKSHVAIAYENSDDKRIIILERDYPWGEIMSRYPEPLLVVYPQGSNWHVKTVRSDMRSFGSRIQFPQSWAGTRDAELQKVSKVDDAIFCHTKRFLVVAKTREGAVTLAKKTISGET</sequence>
<dbReference type="PANTHER" id="PTHR11215:SF1">
    <property type="entry name" value="MYG1 EXONUCLEASE"/>
    <property type="match status" value="1"/>
</dbReference>
<dbReference type="Pfam" id="PF03690">
    <property type="entry name" value="MYG1_exonuc"/>
    <property type="match status" value="1"/>
</dbReference>
<evidence type="ECO:0000313" key="2">
    <source>
        <dbReference type="EMBL" id="OHA34759.1"/>
    </source>
</evidence>
<evidence type="ECO:0000313" key="3">
    <source>
        <dbReference type="Proteomes" id="UP000176221"/>
    </source>
</evidence>
<name>A0A1G2NH15_9BACT</name>
<proteinExistence type="inferred from homology"/>
<evidence type="ECO:0000256" key="1">
    <source>
        <dbReference type="ARBA" id="ARBA00010105"/>
    </source>
</evidence>
<reference evidence="2 3" key="1">
    <citation type="journal article" date="2016" name="Nat. Commun.">
        <title>Thousands of microbial genomes shed light on interconnected biogeochemical processes in an aquifer system.</title>
        <authorList>
            <person name="Anantharaman K."/>
            <person name="Brown C.T."/>
            <person name="Hug L.A."/>
            <person name="Sharon I."/>
            <person name="Castelle C.J."/>
            <person name="Probst A.J."/>
            <person name="Thomas B.C."/>
            <person name="Singh A."/>
            <person name="Wilkins M.J."/>
            <person name="Karaoz U."/>
            <person name="Brodie E.L."/>
            <person name="Williams K.H."/>
            <person name="Hubbard S.S."/>
            <person name="Banfield J.F."/>
        </authorList>
    </citation>
    <scope>NUCLEOTIDE SEQUENCE [LARGE SCALE GENOMIC DNA]</scope>
</reference>
<organism evidence="2 3">
    <name type="scientific">Candidatus Taylorbacteria bacterium RIFCSPLOWO2_01_FULL_45_15b</name>
    <dbReference type="NCBI Taxonomy" id="1802319"/>
    <lineage>
        <taxon>Bacteria</taxon>
        <taxon>Candidatus Tayloriibacteriota</taxon>
    </lineage>
</organism>
<comment type="caution">
    <text evidence="2">The sequence shown here is derived from an EMBL/GenBank/DDBJ whole genome shotgun (WGS) entry which is preliminary data.</text>
</comment>
<evidence type="ECO:0008006" key="4">
    <source>
        <dbReference type="Google" id="ProtNLM"/>
    </source>
</evidence>
<comment type="similarity">
    <text evidence="1">Belongs to the MYG1 family.</text>
</comment>
<gene>
    <name evidence="2" type="ORF">A2928_02850</name>
</gene>
<dbReference type="InterPro" id="IPR003226">
    <property type="entry name" value="MYG1_exonuclease"/>
</dbReference>
<dbReference type="PANTHER" id="PTHR11215">
    <property type="entry name" value="METAL DEPENDENT HYDROLASE - RELATED"/>
    <property type="match status" value="1"/>
</dbReference>
<dbReference type="GO" id="GO:0005737">
    <property type="term" value="C:cytoplasm"/>
    <property type="evidence" value="ECO:0007669"/>
    <property type="project" value="TreeGrafter"/>
</dbReference>
<protein>
    <recommendedName>
        <fullName evidence="4">Metal-dependent hydrolase</fullName>
    </recommendedName>
</protein>
<accession>A0A1G2NH15</accession>
<dbReference type="EMBL" id="MHRX01000007">
    <property type="protein sequence ID" value="OHA34759.1"/>
    <property type="molecule type" value="Genomic_DNA"/>
</dbReference>
<dbReference type="Proteomes" id="UP000176221">
    <property type="component" value="Unassembled WGS sequence"/>
</dbReference>
<dbReference type="AlphaFoldDB" id="A0A1G2NH15"/>